<dbReference type="AlphaFoldDB" id="A0A7R9J0S8"/>
<organism evidence="2">
    <name type="scientific">Timema californicum</name>
    <name type="common">California timema</name>
    <name type="synonym">Walking stick</name>
    <dbReference type="NCBI Taxonomy" id="61474"/>
    <lineage>
        <taxon>Eukaryota</taxon>
        <taxon>Metazoa</taxon>
        <taxon>Ecdysozoa</taxon>
        <taxon>Arthropoda</taxon>
        <taxon>Hexapoda</taxon>
        <taxon>Insecta</taxon>
        <taxon>Pterygota</taxon>
        <taxon>Neoptera</taxon>
        <taxon>Polyneoptera</taxon>
        <taxon>Phasmatodea</taxon>
        <taxon>Timematodea</taxon>
        <taxon>Timematoidea</taxon>
        <taxon>Timematidae</taxon>
        <taxon>Timema</taxon>
    </lineage>
</organism>
<dbReference type="EMBL" id="OE180051">
    <property type="protein sequence ID" value="CAD7570426.1"/>
    <property type="molecule type" value="Genomic_DNA"/>
</dbReference>
<dbReference type="GO" id="GO:0060271">
    <property type="term" value="P:cilium assembly"/>
    <property type="evidence" value="ECO:0007669"/>
    <property type="project" value="TreeGrafter"/>
</dbReference>
<evidence type="ECO:0000313" key="2">
    <source>
        <dbReference type="EMBL" id="CAD7570426.1"/>
    </source>
</evidence>
<proteinExistence type="predicted"/>
<name>A0A7R9J0S8_TIMCA</name>
<sequence length="380" mass="42238">MVGFLCVVCDFPVHPINWSLATVKGSSPRERAYFHPAYSEVASSPCDLTENFCDVSCCSDQDCSKDQKSSFTCSIKKQNTDMGNITEEETLPVSFSGNPGYEVSRPLVVVMNNSLENDTSTVWKQGMVGIWSKGGICMIRPESLPESYSVHHTAVPFIIPSGVIDDFVVAIDVSFFVTVVEDVEALEDSRELFVVSSLVIMSVVFAKGVGCVFKAVVADWVSSVNALSFELDCSSVVIQGQQEEDLHDEDETYPFFLNGMGGTILNDESVSQGTVEKEKKIKIKFIDNFILLMWENHIWPELVHIWARYTQIWGKSGQFHFWARSGIFPDGSVTPLDKNYMEKYFWCYVLSYKLHGVSPQASYTDRAAAAVSDGDANICG</sequence>
<reference evidence="2" key="1">
    <citation type="submission" date="2020-11" db="EMBL/GenBank/DDBJ databases">
        <authorList>
            <person name="Tran Van P."/>
        </authorList>
    </citation>
    <scope>NUCLEOTIDE SEQUENCE</scope>
</reference>
<protein>
    <submittedName>
        <fullName evidence="2">(California timema) hypothetical protein</fullName>
    </submittedName>
</protein>
<dbReference type="Pfam" id="PF25752">
    <property type="entry name" value="DUF1619_N"/>
    <property type="match status" value="1"/>
</dbReference>
<dbReference type="PANTHER" id="PTHR14611:SF6">
    <property type="entry name" value="TECTONIC-2"/>
    <property type="match status" value="1"/>
</dbReference>
<evidence type="ECO:0000259" key="1">
    <source>
        <dbReference type="Pfam" id="PF25752"/>
    </source>
</evidence>
<gene>
    <name evidence="2" type="ORF">TCMB3V08_LOCUS3131</name>
</gene>
<dbReference type="PANTHER" id="PTHR14611">
    <property type="entry name" value="TECTONIC FAMILY MEMBER"/>
    <property type="match status" value="1"/>
</dbReference>
<dbReference type="InterPro" id="IPR057724">
    <property type="entry name" value="TCTN1-3_N"/>
</dbReference>
<accession>A0A7R9J0S8</accession>
<feature type="domain" description="Tectonic-1-3 N-terminal" evidence="1">
    <location>
        <begin position="38"/>
        <end position="76"/>
    </location>
</feature>
<dbReference type="InterPro" id="IPR040354">
    <property type="entry name" value="TCTN1-3"/>
</dbReference>